<keyword evidence="2" id="KW-1185">Reference proteome</keyword>
<dbReference type="EMBL" id="JAFMYU010000024">
    <property type="protein sequence ID" value="MBO0933917.1"/>
    <property type="molecule type" value="Genomic_DNA"/>
</dbReference>
<gene>
    <name evidence="1" type="ORF">J2I48_23105</name>
</gene>
<dbReference type="RefSeq" id="WP_207337883.1">
    <property type="nucleotide sequence ID" value="NZ_JAFMYU010000024.1"/>
</dbReference>
<protein>
    <submittedName>
        <fullName evidence="1">Uncharacterized protein</fullName>
    </submittedName>
</protein>
<name>A0A939GC71_9BACT</name>
<dbReference type="AlphaFoldDB" id="A0A939GC71"/>
<sequence>MVLVIFLKRSLGDESKLEQFLSLSLESAPHLAEGDKILLPPNSETSLEEFIQTMSSPATHIVHSVHQIFGKLSNGVSGHAIGVQVSEIKPKQTGDFEIDIA</sequence>
<dbReference type="Proteomes" id="UP000664795">
    <property type="component" value="Unassembled WGS sequence"/>
</dbReference>
<evidence type="ECO:0000313" key="2">
    <source>
        <dbReference type="Proteomes" id="UP000664795"/>
    </source>
</evidence>
<reference evidence="1 2" key="1">
    <citation type="submission" date="2021-03" db="EMBL/GenBank/DDBJ databases">
        <title>Fibrella sp. HMF5036 genome sequencing and assembly.</title>
        <authorList>
            <person name="Kang H."/>
            <person name="Kim H."/>
            <person name="Bae S."/>
            <person name="Joh K."/>
        </authorList>
    </citation>
    <scope>NUCLEOTIDE SEQUENCE [LARGE SCALE GENOMIC DNA]</scope>
    <source>
        <strain evidence="1 2">HMF5036</strain>
    </source>
</reference>
<proteinExistence type="predicted"/>
<accession>A0A939GC71</accession>
<comment type="caution">
    <text evidence="1">The sequence shown here is derived from an EMBL/GenBank/DDBJ whole genome shotgun (WGS) entry which is preliminary data.</text>
</comment>
<evidence type="ECO:0000313" key="1">
    <source>
        <dbReference type="EMBL" id="MBO0933917.1"/>
    </source>
</evidence>
<organism evidence="1 2">
    <name type="scientific">Fibrella aquatilis</name>
    <dbReference type="NCBI Taxonomy" id="2817059"/>
    <lineage>
        <taxon>Bacteria</taxon>
        <taxon>Pseudomonadati</taxon>
        <taxon>Bacteroidota</taxon>
        <taxon>Cytophagia</taxon>
        <taxon>Cytophagales</taxon>
        <taxon>Spirosomataceae</taxon>
        <taxon>Fibrella</taxon>
    </lineage>
</organism>